<dbReference type="FunFam" id="1.10.287.10:FF:000018">
    <property type="entry name" value="Ataxin-3 homolog"/>
    <property type="match status" value="1"/>
</dbReference>
<evidence type="ECO:0000256" key="1">
    <source>
        <dbReference type="ARBA" id="ARBA00000707"/>
    </source>
</evidence>
<evidence type="ECO:0000313" key="24">
    <source>
        <dbReference type="WBParaSite" id="ALUE_0001795401-mRNA-1"/>
    </source>
</evidence>
<dbReference type="EC" id="3.4.19.12" evidence="4"/>
<keyword evidence="23" id="KW-1185">Reference proteome</keyword>
<evidence type="ECO:0000256" key="19">
    <source>
        <dbReference type="PROSITE-ProRule" id="PRU00331"/>
    </source>
</evidence>
<dbReference type="WBParaSite" id="ALUE_0001795401-mRNA-1">
    <property type="protein sequence ID" value="ALUE_0001795401-mRNA-1"/>
    <property type="gene ID" value="ALUE_0001795401"/>
</dbReference>
<feature type="region of interest" description="Disordered" evidence="21">
    <location>
        <begin position="336"/>
        <end position="355"/>
    </location>
</feature>
<evidence type="ECO:0000256" key="12">
    <source>
        <dbReference type="ARBA" id="ARBA00023163"/>
    </source>
</evidence>
<dbReference type="GO" id="GO:0005737">
    <property type="term" value="C:cytoplasm"/>
    <property type="evidence" value="ECO:0007669"/>
    <property type="project" value="UniProtKB-SubCell"/>
</dbReference>
<proteinExistence type="predicted"/>
<protein>
    <recommendedName>
        <fullName evidence="16">Ataxin-3 homolog</fullName>
        <ecNumber evidence="4">3.4.19.12</ecNumber>
    </recommendedName>
    <alternativeName>
        <fullName evidence="17">Machado-Joseph disease-like protein</fullName>
    </alternativeName>
</protein>
<dbReference type="GO" id="GO:0006508">
    <property type="term" value="P:proteolysis"/>
    <property type="evidence" value="ECO:0007669"/>
    <property type="project" value="UniProtKB-KW"/>
</dbReference>
<dbReference type="AlphaFoldDB" id="A0A0M3IHN9"/>
<dbReference type="Proteomes" id="UP000036681">
    <property type="component" value="Unplaced"/>
</dbReference>
<evidence type="ECO:0000256" key="14">
    <source>
        <dbReference type="ARBA" id="ARBA00060106"/>
    </source>
</evidence>
<keyword evidence="9 19" id="KW-0378">Hydrolase</keyword>
<evidence type="ECO:0000256" key="9">
    <source>
        <dbReference type="ARBA" id="ARBA00022801"/>
    </source>
</evidence>
<accession>A0A0M3IHN9</accession>
<dbReference type="GO" id="GO:0016579">
    <property type="term" value="P:protein deubiquitination"/>
    <property type="evidence" value="ECO:0007669"/>
    <property type="project" value="InterPro"/>
</dbReference>
<comment type="catalytic activity">
    <reaction evidence="1">
        <text>Thiol-dependent hydrolysis of ester, thioester, amide, peptide and isopeptide bonds formed by the C-terminal Gly of ubiquitin (a 76-residue protein attached to proteins as an intracellular targeting signal).</text>
        <dbReference type="EC" id="3.4.19.12"/>
    </reaction>
</comment>
<dbReference type="GO" id="GO:0004843">
    <property type="term" value="F:cysteine-type deubiquitinase activity"/>
    <property type="evidence" value="ECO:0007669"/>
    <property type="project" value="UniProtKB-EC"/>
</dbReference>
<keyword evidence="11" id="KW-0805">Transcription regulation</keyword>
<evidence type="ECO:0000256" key="5">
    <source>
        <dbReference type="ARBA" id="ARBA00022490"/>
    </source>
</evidence>
<evidence type="ECO:0000313" key="23">
    <source>
        <dbReference type="Proteomes" id="UP000036681"/>
    </source>
</evidence>
<evidence type="ECO:0000256" key="4">
    <source>
        <dbReference type="ARBA" id="ARBA00012759"/>
    </source>
</evidence>
<evidence type="ECO:0000256" key="10">
    <source>
        <dbReference type="ARBA" id="ARBA00022807"/>
    </source>
</evidence>
<evidence type="ECO:0000256" key="18">
    <source>
        <dbReference type="PIRSR" id="PIRSR633865-1"/>
    </source>
</evidence>
<evidence type="ECO:0000256" key="11">
    <source>
        <dbReference type="ARBA" id="ARBA00023015"/>
    </source>
</evidence>
<evidence type="ECO:0000256" key="8">
    <source>
        <dbReference type="ARBA" id="ARBA00022786"/>
    </source>
</evidence>
<evidence type="ECO:0000256" key="21">
    <source>
        <dbReference type="SAM" id="MobiDB-lite"/>
    </source>
</evidence>
<name>A0A0M3IHN9_ASCLU</name>
<evidence type="ECO:0000256" key="15">
    <source>
        <dbReference type="ARBA" id="ARBA00063584"/>
    </source>
</evidence>
<comment type="function">
    <text evidence="14">Acts as a chain editing deubiquitinating enzyme that binds and cleaves 'Lys-48'-linked polyubiquitin chains, with a preference for chains containing four or more ubiquitin molecules thereby modulating protein degradation by the ubiquitin-proteasome pathway. Probably by regulating the IGF-1-insulin-like pathway, regulates lifespan. Regulates germline DNA double-strand-break repair and apoptosis in response to DNA damage by recruiting E4 ubiquitin-protein ligase ufd-2 to DNA repair foci. Interacts with key regulators of transcription and represses transcription. Acts as a histone-binding protein that regulates transcription.</text>
</comment>
<evidence type="ECO:0000256" key="2">
    <source>
        <dbReference type="ARBA" id="ARBA00004496"/>
    </source>
</evidence>
<feature type="active site" evidence="18 19">
    <location>
        <position position="171"/>
    </location>
</feature>
<keyword evidence="6" id="KW-0645">Protease</keyword>
<dbReference type="Gene3D" id="1.10.287.10">
    <property type="entry name" value="S15/NS1, RNA-binding"/>
    <property type="match status" value="1"/>
</dbReference>
<dbReference type="Pfam" id="PF02099">
    <property type="entry name" value="Josephin"/>
    <property type="match status" value="1"/>
</dbReference>
<dbReference type="SMART" id="SM00726">
    <property type="entry name" value="UIM"/>
    <property type="match status" value="2"/>
</dbReference>
<keyword evidence="20" id="KW-0175">Coiled coil</keyword>
<dbReference type="Gene3D" id="3.90.70.40">
    <property type="match status" value="1"/>
</dbReference>
<comment type="subunit">
    <text evidence="15">Forms a complex composed of deubiquitinating enzyme atx-3, adapter ubxn-5 and cdc-48.1. Forms a complex composed of deubiquitinating enzyme atx-3, E4 ubiquitin-protein ligase ufd-2 and cdc-48.1. Interacts (via RRDR motif) with cdc-48.1 (via N-terminus) and cdc-48.2 (via N-terminus); the interaction with cdc-48.1 is not required for atx-3 enzymatic activity. Interacts (via C-terminus) with ubxn-5. May interact with ned-8.</text>
</comment>
<feature type="active site" evidence="19">
    <location>
        <position position="156"/>
    </location>
</feature>
<dbReference type="GO" id="GO:0005730">
    <property type="term" value="C:nucleolus"/>
    <property type="evidence" value="ECO:0007669"/>
    <property type="project" value="UniProtKB-SubCell"/>
</dbReference>
<keyword evidence="8" id="KW-0833">Ubl conjugation pathway</keyword>
<evidence type="ECO:0000256" key="16">
    <source>
        <dbReference type="ARBA" id="ARBA00069055"/>
    </source>
</evidence>
<dbReference type="PRINTS" id="PR01233">
    <property type="entry name" value="JOSEPHIN"/>
</dbReference>
<dbReference type="PANTHER" id="PTHR14159">
    <property type="entry name" value="ATAXIN-3-RELATED"/>
    <property type="match status" value="1"/>
</dbReference>
<dbReference type="SMART" id="SM01246">
    <property type="entry name" value="Josephin"/>
    <property type="match status" value="1"/>
</dbReference>
<feature type="active site" evidence="19">
    <location>
        <position position="62"/>
    </location>
</feature>
<dbReference type="InterPro" id="IPR006155">
    <property type="entry name" value="Josephin"/>
</dbReference>
<sequence length="373" mass="41200">MDLSASQGLAWHALFPLQQVKNSAGEAVNSPVGICLKIADKRAHCIKISENVNLLQQEASLCAQHALNMLLQGSYFSAVDLAEIAHEMDARESSVMEEDSVRSHNMDDSGFFSVQVISEALKVFNLELIPLNCPNAARYRRDPTLGRAYICNLNEHWFAVRRFGFQWFTLNSLLSTPRLISDTYLSLFFAQLANDGYSIFVVDGELPPCTADDVLSKCPVDPALASRSEPIREDQQQDPDLARAIALSLSKQAIRESMKEAASQMNDEDEEMDRQLQRALQMSLEESACDGGVGTSGLCAAARVREQPVVARQVDCITTTEQCEQNISSNSIEDGLSVTNDLNPAAPEGTPSLVGNPAEIRKQREQFLKRFEK</sequence>
<keyword evidence="13" id="KW-0539">Nucleus</keyword>
<organism evidence="23 24">
    <name type="scientific">Ascaris lumbricoides</name>
    <name type="common">Giant roundworm</name>
    <dbReference type="NCBI Taxonomy" id="6252"/>
    <lineage>
        <taxon>Eukaryota</taxon>
        <taxon>Metazoa</taxon>
        <taxon>Ecdysozoa</taxon>
        <taxon>Nematoda</taxon>
        <taxon>Chromadorea</taxon>
        <taxon>Rhabditida</taxon>
        <taxon>Spirurina</taxon>
        <taxon>Ascaridomorpha</taxon>
        <taxon>Ascaridoidea</taxon>
        <taxon>Ascarididae</taxon>
        <taxon>Ascaris</taxon>
    </lineage>
</organism>
<evidence type="ECO:0000256" key="17">
    <source>
        <dbReference type="ARBA" id="ARBA00082365"/>
    </source>
</evidence>
<feature type="domain" description="Josephin" evidence="22">
    <location>
        <begin position="49"/>
        <end position="217"/>
    </location>
</feature>
<evidence type="ECO:0000256" key="6">
    <source>
        <dbReference type="ARBA" id="ARBA00022670"/>
    </source>
</evidence>
<evidence type="ECO:0000259" key="22">
    <source>
        <dbReference type="PROSITE" id="PS50957"/>
    </source>
</evidence>
<feature type="coiled-coil region" evidence="20">
    <location>
        <begin position="251"/>
        <end position="278"/>
    </location>
</feature>
<dbReference type="InterPro" id="IPR033865">
    <property type="entry name" value="Ataxin-3"/>
</dbReference>
<feature type="active site" description="Proton acceptor" evidence="18">
    <location>
        <position position="156"/>
    </location>
</feature>
<reference evidence="24" key="1">
    <citation type="submission" date="2017-02" db="UniProtKB">
        <authorList>
            <consortium name="WormBaseParasite"/>
        </authorList>
    </citation>
    <scope>IDENTIFICATION</scope>
</reference>
<feature type="active site" description="Nucleophile" evidence="18">
    <location>
        <position position="62"/>
    </location>
</feature>
<keyword evidence="7" id="KW-0677">Repeat</keyword>
<evidence type="ECO:0000256" key="7">
    <source>
        <dbReference type="ARBA" id="ARBA00022737"/>
    </source>
</evidence>
<evidence type="ECO:0000256" key="13">
    <source>
        <dbReference type="ARBA" id="ARBA00023242"/>
    </source>
</evidence>
<dbReference type="InterPro" id="IPR003903">
    <property type="entry name" value="UIM_dom"/>
</dbReference>
<evidence type="ECO:0000256" key="20">
    <source>
        <dbReference type="SAM" id="Coils"/>
    </source>
</evidence>
<dbReference type="PANTHER" id="PTHR14159:SF0">
    <property type="entry name" value="ATAXIN-3-RELATED"/>
    <property type="match status" value="1"/>
</dbReference>
<keyword evidence="10" id="KW-0788">Thiol protease</keyword>
<keyword evidence="5" id="KW-0963">Cytoplasm</keyword>
<dbReference type="PROSITE" id="PS50957">
    <property type="entry name" value="JOSEPHIN"/>
    <property type="match status" value="1"/>
</dbReference>
<evidence type="ECO:0000256" key="3">
    <source>
        <dbReference type="ARBA" id="ARBA00004604"/>
    </source>
</evidence>
<comment type="subcellular location">
    <subcellularLocation>
        <location evidence="2">Cytoplasm</location>
    </subcellularLocation>
    <subcellularLocation>
        <location evidence="3">Nucleus</location>
        <location evidence="3">Nucleolus</location>
    </subcellularLocation>
</comment>
<keyword evidence="12" id="KW-0804">Transcription</keyword>